<accession>A0A1W1EEW2</accession>
<evidence type="ECO:0000313" key="2">
    <source>
        <dbReference type="EMBL" id="SFZ98548.1"/>
    </source>
</evidence>
<dbReference type="InterPro" id="IPR058827">
    <property type="entry name" value="YbbD_head"/>
</dbReference>
<dbReference type="Pfam" id="PF26610">
    <property type="entry name" value="YbbD_head"/>
    <property type="match status" value="1"/>
</dbReference>
<protein>
    <recommendedName>
        <fullName evidence="1">YbbD head domain-containing protein</fullName>
    </recommendedName>
</protein>
<feature type="domain" description="YbbD head" evidence="1">
    <location>
        <begin position="31"/>
        <end position="80"/>
    </location>
</feature>
<dbReference type="EMBL" id="FPKX01000055">
    <property type="protein sequence ID" value="SFZ98548.1"/>
    <property type="molecule type" value="Genomic_DNA"/>
</dbReference>
<proteinExistence type="predicted"/>
<organism evidence="2">
    <name type="scientific">hydrothermal vent metagenome</name>
    <dbReference type="NCBI Taxonomy" id="652676"/>
    <lineage>
        <taxon>unclassified sequences</taxon>
        <taxon>metagenomes</taxon>
        <taxon>ecological metagenomes</taxon>
    </lineage>
</organism>
<name>A0A1W1EEW2_9ZZZZ</name>
<gene>
    <name evidence="2" type="ORF">MNB_SV-5-1531</name>
</gene>
<sequence>MKKHIKWPYILIFVLSLLTLAYVGFMQRYSDVQINKYEDKSIVVENKAIEKGWVPSILPDSAYDITETHDIDTNTILGVFLYKDIDEDKFMQNLTQFNDTNDTLQWENFIFKVDKKINKVQFRNKPKEG</sequence>
<dbReference type="AlphaFoldDB" id="A0A1W1EEW2"/>
<evidence type="ECO:0000259" key="1">
    <source>
        <dbReference type="Pfam" id="PF26610"/>
    </source>
</evidence>
<reference evidence="2" key="1">
    <citation type="submission" date="2016-10" db="EMBL/GenBank/DDBJ databases">
        <authorList>
            <person name="de Groot N.N."/>
        </authorList>
    </citation>
    <scope>NUCLEOTIDE SEQUENCE</scope>
</reference>